<dbReference type="EMBL" id="LVYD01000066">
    <property type="protein sequence ID" value="OQP60111.1"/>
    <property type="molecule type" value="Genomic_DNA"/>
</dbReference>
<sequence length="85" mass="9982">MKMYIVQEIEEYKVFKVPDNLIEEFETAKKDCIVAHGKNIHEVLTTFDIMPKQNGLEFDAKLVKYKSIQINTIEPNMATDYLKQK</sequence>
<evidence type="ECO:0000313" key="2">
    <source>
        <dbReference type="Proteomes" id="UP000192796"/>
    </source>
</evidence>
<comment type="caution">
    <text evidence="1">The sequence shown here is derived from an EMBL/GenBank/DDBJ whole genome shotgun (WGS) entry which is preliminary data.</text>
</comment>
<organism evidence="1 2">
    <name type="scientific">Niastella vici</name>
    <dbReference type="NCBI Taxonomy" id="1703345"/>
    <lineage>
        <taxon>Bacteria</taxon>
        <taxon>Pseudomonadati</taxon>
        <taxon>Bacteroidota</taxon>
        <taxon>Chitinophagia</taxon>
        <taxon>Chitinophagales</taxon>
        <taxon>Chitinophagaceae</taxon>
        <taxon>Niastella</taxon>
    </lineage>
</organism>
<proteinExistence type="predicted"/>
<dbReference type="AlphaFoldDB" id="A0A1V9FPB4"/>
<reference evidence="1 2" key="1">
    <citation type="submission" date="2016-03" db="EMBL/GenBank/DDBJ databases">
        <title>Niastella vici sp. nov., isolated from farmland soil.</title>
        <authorList>
            <person name="Chen L."/>
            <person name="Wang D."/>
            <person name="Yang S."/>
            <person name="Wang G."/>
        </authorList>
    </citation>
    <scope>NUCLEOTIDE SEQUENCE [LARGE SCALE GENOMIC DNA]</scope>
    <source>
        <strain evidence="1 2">DJ57</strain>
    </source>
</reference>
<accession>A0A1V9FPB4</accession>
<evidence type="ECO:0000313" key="1">
    <source>
        <dbReference type="EMBL" id="OQP60111.1"/>
    </source>
</evidence>
<name>A0A1V9FPB4_9BACT</name>
<gene>
    <name evidence="1" type="ORF">A3860_34855</name>
</gene>
<dbReference type="Proteomes" id="UP000192796">
    <property type="component" value="Unassembled WGS sequence"/>
</dbReference>
<keyword evidence="2" id="KW-1185">Reference proteome</keyword>
<protein>
    <submittedName>
        <fullName evidence="1">Uncharacterized protein</fullName>
    </submittedName>
</protein>
<dbReference type="RefSeq" id="WP_081153639.1">
    <property type="nucleotide sequence ID" value="NZ_LVYD01000066.1"/>
</dbReference>